<protein>
    <recommendedName>
        <fullName evidence="10">Protein Cpn60</fullName>
    </recommendedName>
</protein>
<keyword evidence="7" id="KW-0812">Transmembrane</keyword>
<keyword evidence="9" id="KW-1185">Reference proteome</keyword>
<evidence type="ECO:0000256" key="3">
    <source>
        <dbReference type="ARBA" id="ARBA00022840"/>
    </source>
</evidence>
<reference evidence="8" key="1">
    <citation type="journal article" date="2023" name="Mol. Biol. Evol.">
        <title>Third-Generation Sequencing Reveals the Adaptive Role of the Epigenome in Three Deep-Sea Polychaetes.</title>
        <authorList>
            <person name="Perez M."/>
            <person name="Aroh O."/>
            <person name="Sun Y."/>
            <person name="Lan Y."/>
            <person name="Juniper S.K."/>
            <person name="Young C.R."/>
            <person name="Angers B."/>
            <person name="Qian P.Y."/>
        </authorList>
    </citation>
    <scope>NUCLEOTIDE SEQUENCE</scope>
    <source>
        <strain evidence="8">P08H-3</strain>
    </source>
</reference>
<feature type="compositionally biased region" description="Low complexity" evidence="6">
    <location>
        <begin position="638"/>
        <end position="648"/>
    </location>
</feature>
<dbReference type="PANTHER" id="PTHR45633">
    <property type="entry name" value="60 KDA HEAT SHOCK PROTEIN, MITOCHONDRIAL"/>
    <property type="match status" value="1"/>
</dbReference>
<dbReference type="InterPro" id="IPR003849">
    <property type="entry name" value="Preprotein_translocase_YajC"/>
</dbReference>
<dbReference type="Pfam" id="PF00118">
    <property type="entry name" value="Cpn60_TCP1"/>
    <property type="match status" value="1"/>
</dbReference>
<dbReference type="SMART" id="SM01323">
    <property type="entry name" value="YajC"/>
    <property type="match status" value="1"/>
</dbReference>
<evidence type="ECO:0000256" key="5">
    <source>
        <dbReference type="RuleBase" id="RU000418"/>
    </source>
</evidence>
<dbReference type="InterPro" id="IPR027410">
    <property type="entry name" value="TCP-1-like_intermed_sf"/>
</dbReference>
<gene>
    <name evidence="8" type="ORF">LSH36_583g02001</name>
</gene>
<dbReference type="InterPro" id="IPR018370">
    <property type="entry name" value="Chaperonin_Cpn60_CS"/>
</dbReference>
<dbReference type="SUPFAM" id="SSF54849">
    <property type="entry name" value="GroEL-intermediate domain like"/>
    <property type="match status" value="1"/>
</dbReference>
<dbReference type="NCBIfam" id="NF009489">
    <property type="entry name" value="PRK12851.1"/>
    <property type="match status" value="1"/>
</dbReference>
<dbReference type="GO" id="GO:0140662">
    <property type="term" value="F:ATP-dependent protein folding chaperone"/>
    <property type="evidence" value="ECO:0007669"/>
    <property type="project" value="InterPro"/>
</dbReference>
<sequence>MAKQLLFEEESRTSLFRGVTKLSQAVKVTLGPKGRNVLLDKKFGAPTVTKDGVSVAKEIELTDPFENMGAQLLTEVATKTNDAAGDGTTTATVLAYSIIREGLKSVVAGLSPMSIKKGIDKAASIVVEELIKISKPIRTRDEVAHVASVSANNDLEIGNEIANAMEKVGKDGIITVEESRTIDTYTDFVEGMQFDRGYVSPYFANNRETMTAVLENPYVLIYDKKISSMKDLLPILEKIAQSGRPILIISEDIEGEALATLVVNTLRGTLNACAVKAPGFGDRRKAMLEDIAILTGGQVISEELGLKLEATEISQLGSAQSVKIDKENTTIIKGAGKTKDIKERMSQIKAQIDETTSDYDREKLEERLAKLAGGVAVINVGAPTEVELKEKKHRVEDAVSATRAAQEEGIIPGGGISLVRASHSLSAHNLDDADEGFRVGFRILLRALEEPIRQIAENAGIDGSIVADRAKKEKMGIGFDAVKMEWTDMLKNGIVDPAKVARSAIQNAASVAGLLLTTECANTAAANAAGGQPSITPTLVTFGLIILVFYFLIIRPQSKRQKETKEMINRLKQNDRVVTIGGIHGTIHALKDQTVVIRIDDNTKIELNRNAISSVVGVSASIQRTRGTRATETRKKTTSSARSTVTKNSTKKKSDKTGSASS</sequence>
<organism evidence="8 9">
    <name type="scientific">Paralvinella palmiformis</name>
    <dbReference type="NCBI Taxonomy" id="53620"/>
    <lineage>
        <taxon>Eukaryota</taxon>
        <taxon>Metazoa</taxon>
        <taxon>Spiralia</taxon>
        <taxon>Lophotrochozoa</taxon>
        <taxon>Annelida</taxon>
        <taxon>Polychaeta</taxon>
        <taxon>Sedentaria</taxon>
        <taxon>Canalipalpata</taxon>
        <taxon>Terebellida</taxon>
        <taxon>Terebelliformia</taxon>
        <taxon>Alvinellidae</taxon>
        <taxon>Paralvinella</taxon>
    </lineage>
</organism>
<comment type="caution">
    <text evidence="8">The sequence shown here is derived from an EMBL/GenBank/DDBJ whole genome shotgun (WGS) entry which is preliminary data.</text>
</comment>
<dbReference type="AlphaFoldDB" id="A0AAD9MV05"/>
<evidence type="ECO:0000313" key="9">
    <source>
        <dbReference type="Proteomes" id="UP001208570"/>
    </source>
</evidence>
<dbReference type="SUPFAM" id="SSF48592">
    <property type="entry name" value="GroEL equatorial domain-like"/>
    <property type="match status" value="1"/>
</dbReference>
<evidence type="ECO:0000256" key="4">
    <source>
        <dbReference type="ARBA" id="ARBA00023186"/>
    </source>
</evidence>
<accession>A0AAD9MV05</accession>
<keyword evidence="4" id="KW-0143">Chaperone</keyword>
<dbReference type="InterPro" id="IPR001844">
    <property type="entry name" value="Cpn60/GroEL"/>
</dbReference>
<dbReference type="HAMAP" id="MF_00600">
    <property type="entry name" value="CH60"/>
    <property type="match status" value="1"/>
</dbReference>
<dbReference type="NCBIfam" id="TIGR00739">
    <property type="entry name" value="yajC"/>
    <property type="match status" value="1"/>
</dbReference>
<name>A0AAD9MV05_9ANNE</name>
<dbReference type="NCBIfam" id="TIGR02348">
    <property type="entry name" value="GroEL"/>
    <property type="match status" value="1"/>
</dbReference>
<keyword evidence="2" id="KW-0547">Nucleotide-binding</keyword>
<keyword evidence="7" id="KW-0472">Membrane</keyword>
<dbReference type="GO" id="GO:0042026">
    <property type="term" value="P:protein refolding"/>
    <property type="evidence" value="ECO:0007669"/>
    <property type="project" value="InterPro"/>
</dbReference>
<dbReference type="NCBIfam" id="NF000592">
    <property type="entry name" value="PRK00013.1"/>
    <property type="match status" value="1"/>
</dbReference>
<keyword evidence="3" id="KW-0067">ATP-binding</keyword>
<dbReference type="Proteomes" id="UP001208570">
    <property type="component" value="Unassembled WGS sequence"/>
</dbReference>
<dbReference type="InterPro" id="IPR027413">
    <property type="entry name" value="GROEL-like_equatorial_sf"/>
</dbReference>
<dbReference type="CDD" id="cd03344">
    <property type="entry name" value="GroEL"/>
    <property type="match status" value="1"/>
</dbReference>
<evidence type="ECO:0000256" key="7">
    <source>
        <dbReference type="SAM" id="Phobius"/>
    </source>
</evidence>
<evidence type="ECO:0000256" key="2">
    <source>
        <dbReference type="ARBA" id="ARBA00022741"/>
    </source>
</evidence>
<dbReference type="Gene3D" id="3.30.260.10">
    <property type="entry name" value="TCP-1-like chaperonin intermediate domain"/>
    <property type="match status" value="1"/>
</dbReference>
<evidence type="ECO:0000256" key="6">
    <source>
        <dbReference type="SAM" id="MobiDB-lite"/>
    </source>
</evidence>
<feature type="region of interest" description="Disordered" evidence="6">
    <location>
        <begin position="623"/>
        <end position="662"/>
    </location>
</feature>
<evidence type="ECO:0008006" key="10">
    <source>
        <dbReference type="Google" id="ProtNLM"/>
    </source>
</evidence>
<dbReference type="Pfam" id="PF02699">
    <property type="entry name" value="YajC"/>
    <property type="match status" value="1"/>
</dbReference>
<dbReference type="EMBL" id="JAODUP010000583">
    <property type="protein sequence ID" value="KAK2146812.1"/>
    <property type="molecule type" value="Genomic_DNA"/>
</dbReference>
<dbReference type="SUPFAM" id="SSF52029">
    <property type="entry name" value="GroEL apical domain-like"/>
    <property type="match status" value="1"/>
</dbReference>
<dbReference type="Gene3D" id="3.50.7.10">
    <property type="entry name" value="GroEL"/>
    <property type="match status" value="1"/>
</dbReference>
<dbReference type="FunFam" id="3.50.7.10:FF:000001">
    <property type="entry name" value="60 kDa chaperonin"/>
    <property type="match status" value="1"/>
</dbReference>
<dbReference type="NCBIfam" id="NF009487">
    <property type="entry name" value="PRK12849.1"/>
    <property type="match status" value="1"/>
</dbReference>
<feature type="transmembrane region" description="Helical" evidence="7">
    <location>
        <begin position="535"/>
        <end position="553"/>
    </location>
</feature>
<dbReference type="InterPro" id="IPR027409">
    <property type="entry name" value="GroEL-like_apical_dom_sf"/>
</dbReference>
<proteinExistence type="inferred from homology"/>
<dbReference type="PROSITE" id="PS00296">
    <property type="entry name" value="CHAPERONINS_CPN60"/>
    <property type="match status" value="1"/>
</dbReference>
<dbReference type="GO" id="GO:0005524">
    <property type="term" value="F:ATP binding"/>
    <property type="evidence" value="ECO:0007669"/>
    <property type="project" value="UniProtKB-KW"/>
</dbReference>
<keyword evidence="7" id="KW-1133">Transmembrane helix</keyword>
<evidence type="ECO:0000256" key="1">
    <source>
        <dbReference type="ARBA" id="ARBA00006607"/>
    </source>
</evidence>
<dbReference type="Gene3D" id="1.10.560.10">
    <property type="entry name" value="GroEL-like equatorial domain"/>
    <property type="match status" value="1"/>
</dbReference>
<dbReference type="PRINTS" id="PR00298">
    <property type="entry name" value="CHAPERONIN60"/>
</dbReference>
<comment type="similarity">
    <text evidence="1 5">Belongs to the chaperonin (HSP60) family.</text>
</comment>
<dbReference type="InterPro" id="IPR002423">
    <property type="entry name" value="Cpn60/GroEL/TCP-1"/>
</dbReference>
<dbReference type="NCBIfam" id="NF009488">
    <property type="entry name" value="PRK12850.1"/>
    <property type="match status" value="1"/>
</dbReference>
<evidence type="ECO:0000313" key="8">
    <source>
        <dbReference type="EMBL" id="KAK2146812.1"/>
    </source>
</evidence>